<dbReference type="Pfam" id="PF17921">
    <property type="entry name" value="Integrase_H2C2"/>
    <property type="match status" value="1"/>
</dbReference>
<sequence>MFNVSKTEDVKPISKPVEIMPHVLSLEENPVTPRWLNYRVFGDPSFLSWLVKSKNSNLYGKVDPKVKAFLKIYRPYSLLNAAKDCSCKDDEIIIGMTEYMIDNRDFDLDDFTDKLKQLLQYLFDEIKIKTAIVATIPMRPEKRRESAYCGRIKLVNSKLWELKNNLSRMFIFDVEKKMTPTPAFGEDSKINGKSGYFEIPTEGGKDHMRYTFEGAAKMDLELANTIQKFIPSGTEPQMCAVYMIGSRGKMDGLTFTGSEFTLPPLTNTNEVQKQEEAVHEKKEEQSPPSDDKSEIGSEEFTPCGDEDVFTAPSDFDDEGLSNDLENDSNYIVSCLGKNELYSGPDDKNYSAIDRDRKEHMYMPVHIDDKTYSIMLDSGSRESFITKEELDIIEANHPELKIYKVKHIDNSIKVAAGATTLKMIYICRIDMYIIDINGRKHPISIPLKVVKELHIAIIVGQEILGTLYGIVVDHKYQIADWRLNPKNDDRTPFKLYIYHEMRGMDAILLTIPEDLKIDPEVRKDVESLKLEESDNVRNRFLKTLINVNPMFENKIRGCTAGFHKFRMDPSIPKMDPKERLIPKSIQGEADAVMDSWLGNKIVVQESSDYYSPLLAVRKPNGELRLCLDCREINKFMKAHGVTVPKIDEIKTRFHSSKYFSKIDFRSGFLQIQLAPELRKYTAFRYKGTPYVHNQVPFGTKDSMPTFLRIMKIVLAGCDQFACAYVDDILIHSATAEDHLKHLDIMLKKANEANMAIRLDKCSFFESSAKYLGYVIDRQGISPDPARAKAITQYAKPTDKKSVRSFLGVVGYYRNHIHRCSDLEVPLREITRIDTPFVWEGKHQIAFDLLKRQIAKRLLNVHPDWSKPFFIATDASNYAVAGMIMQVRDNGKQDVVAMCSWMLNKAEQNYQTFDKELLAMVYTLQKNRYMLLGYEIYWKTDYHTLTYFLKTAESTSQRVNQWRLYINNYDIKAIEHILGKDNIAPDALSRYFEVINGPKDTTYPPVMFIGDNGHGGNTLEAIMAYMNDLQKRCPEVRKAVKEKARYVEVLNGIAYYINCDGQSRIYPPICVRADFIRFYHDHYSHLGVKKTLQVIRCHFDWPKCKDQVIDFCRNCMTCPKNKAINYSPVGQFKSIEAKEPLEMILVDIFGPVTKTDQGNTKLIVIMDVFTKFTRLYPVAKTAMNDCCDAINQFISEYGKVKIILTDRALTFTSPKWKQYWNEKGVRIRLTSVYTPQSNPVETRMKVIGDCLRIYCPSDHHKWDEHLLKIERRLNETEHVVTGTALVTLFLKKTFETSGKLIDISDREYAEIKSRAVENTKKMLEQRKKFYSKLNNRFVRLSIGDKILAKFVQLSNAAKRQTGKLFHKWKGPYTISKILGQNAYQFVDDAGNHHEVLNARVQTIEEAELSPTSKIVKLEEDVMDEAIPALNNKKVVLETLKEELISYKARCGRFCARIDNRIAEVNARRAAQVAAARVQETAMDLSCGNCQPESAVEPPIAMAEEQQLDIELQQNAEVEAELQQEIVMDVEEYSIHDSEKMESESGKEVNLINLVTIIDPEIVKSRKHKNKNILHKSNGFAKRFVNKNKVITNRRESILSEIAQSDENDVKNKIYDRAIEEFEKGQNAPEGIQNWAEQVLAEEIALNIQQLAPVIEQNVQMEPIAEPLVPLFPDNTCFGQEALQTPFVFFGLKKEYHITLFPFVDNLSDPLVTTAYLVPHIGHTPDFTLERIIIGARFLERYIHSINPGLMEVTFRNGMGHLIHAQANISEELYGSINEKIRRYWENGLRNYAMEIGVMPDTNESPEIREADSPQARSMPNNSSDITWMDDNVVEEGRATYSPVVTVSRSDETVWIKLENKMESDESHAEFDFTEFNGQESQSPSPEPECNDRRNGSIHCPIPEETEEEEDEVSESEPSELGSVIATPACMPR</sequence>
<dbReference type="PANTHER" id="PTHR37984">
    <property type="entry name" value="PROTEIN CBG26694"/>
    <property type="match status" value="1"/>
</dbReference>
<dbReference type="InterPro" id="IPR041588">
    <property type="entry name" value="Integrase_H2C2"/>
</dbReference>
<dbReference type="Proteomes" id="UP001367676">
    <property type="component" value="Unassembled WGS sequence"/>
</dbReference>
<accession>A0AAN9YB89</accession>
<dbReference type="FunFam" id="3.30.70.270:FF:000020">
    <property type="entry name" value="Transposon Tf2-6 polyprotein-like Protein"/>
    <property type="match status" value="1"/>
</dbReference>
<dbReference type="Gene3D" id="1.10.340.70">
    <property type="match status" value="1"/>
</dbReference>
<dbReference type="GO" id="GO:0003676">
    <property type="term" value="F:nucleic acid binding"/>
    <property type="evidence" value="ECO:0007669"/>
    <property type="project" value="InterPro"/>
</dbReference>
<feature type="domain" description="Integrase catalytic" evidence="10">
    <location>
        <begin position="1134"/>
        <end position="1291"/>
    </location>
</feature>
<feature type="compositionally biased region" description="Acidic residues" evidence="8">
    <location>
        <begin position="304"/>
        <end position="322"/>
    </location>
</feature>
<dbReference type="CDD" id="cd09274">
    <property type="entry name" value="RNase_HI_RT_Ty3"/>
    <property type="match status" value="1"/>
</dbReference>
<dbReference type="InterPro" id="IPR043128">
    <property type="entry name" value="Rev_trsase/Diguanyl_cyclase"/>
</dbReference>
<proteinExistence type="predicted"/>
<dbReference type="GO" id="GO:0042575">
    <property type="term" value="C:DNA polymerase complex"/>
    <property type="evidence" value="ECO:0007669"/>
    <property type="project" value="UniProtKB-ARBA"/>
</dbReference>
<evidence type="ECO:0000256" key="7">
    <source>
        <dbReference type="ARBA" id="ARBA00022918"/>
    </source>
</evidence>
<evidence type="ECO:0000313" key="11">
    <source>
        <dbReference type="EMBL" id="KAK7605149.1"/>
    </source>
</evidence>
<organism evidence="11 12">
    <name type="scientific">Parthenolecanium corni</name>
    <dbReference type="NCBI Taxonomy" id="536013"/>
    <lineage>
        <taxon>Eukaryota</taxon>
        <taxon>Metazoa</taxon>
        <taxon>Ecdysozoa</taxon>
        <taxon>Arthropoda</taxon>
        <taxon>Hexapoda</taxon>
        <taxon>Insecta</taxon>
        <taxon>Pterygota</taxon>
        <taxon>Neoptera</taxon>
        <taxon>Paraneoptera</taxon>
        <taxon>Hemiptera</taxon>
        <taxon>Sternorrhyncha</taxon>
        <taxon>Coccoidea</taxon>
        <taxon>Coccidae</taxon>
        <taxon>Parthenolecanium</taxon>
    </lineage>
</organism>
<gene>
    <name evidence="11" type="ORF">V9T40_007007</name>
</gene>
<dbReference type="CDD" id="cd01647">
    <property type="entry name" value="RT_LTR"/>
    <property type="match status" value="1"/>
</dbReference>
<keyword evidence="2" id="KW-0808">Transferase</keyword>
<feature type="region of interest" description="Disordered" evidence="8">
    <location>
        <begin position="1873"/>
        <end position="1930"/>
    </location>
</feature>
<protein>
    <recommendedName>
        <fullName evidence="1">RNA-directed DNA polymerase</fullName>
        <ecNumber evidence="1">2.7.7.49</ecNumber>
    </recommendedName>
</protein>
<evidence type="ECO:0000256" key="3">
    <source>
        <dbReference type="ARBA" id="ARBA00022695"/>
    </source>
</evidence>
<evidence type="ECO:0000256" key="1">
    <source>
        <dbReference type="ARBA" id="ARBA00012493"/>
    </source>
</evidence>
<dbReference type="GO" id="GO:0015074">
    <property type="term" value="P:DNA integration"/>
    <property type="evidence" value="ECO:0007669"/>
    <property type="project" value="InterPro"/>
</dbReference>
<dbReference type="InterPro" id="IPR001584">
    <property type="entry name" value="Integrase_cat-core"/>
</dbReference>
<dbReference type="GO" id="GO:0003964">
    <property type="term" value="F:RNA-directed DNA polymerase activity"/>
    <property type="evidence" value="ECO:0007669"/>
    <property type="project" value="UniProtKB-KW"/>
</dbReference>
<dbReference type="InterPro" id="IPR021109">
    <property type="entry name" value="Peptidase_aspartic_dom_sf"/>
</dbReference>
<dbReference type="SUPFAM" id="SSF53098">
    <property type="entry name" value="Ribonuclease H-like"/>
    <property type="match status" value="1"/>
</dbReference>
<dbReference type="InterPro" id="IPR036397">
    <property type="entry name" value="RNaseH_sf"/>
</dbReference>
<evidence type="ECO:0000259" key="9">
    <source>
        <dbReference type="PROSITE" id="PS50878"/>
    </source>
</evidence>
<feature type="region of interest" description="Disordered" evidence="8">
    <location>
        <begin position="1798"/>
        <end position="1823"/>
    </location>
</feature>
<dbReference type="Gene3D" id="2.40.70.10">
    <property type="entry name" value="Acid Proteases"/>
    <property type="match status" value="1"/>
</dbReference>
<evidence type="ECO:0000256" key="2">
    <source>
        <dbReference type="ARBA" id="ARBA00022679"/>
    </source>
</evidence>
<dbReference type="Gene3D" id="3.10.10.10">
    <property type="entry name" value="HIV Type 1 Reverse Transcriptase, subunit A, domain 1"/>
    <property type="match status" value="1"/>
</dbReference>
<evidence type="ECO:0000259" key="10">
    <source>
        <dbReference type="PROSITE" id="PS50994"/>
    </source>
</evidence>
<dbReference type="InterPro" id="IPR043502">
    <property type="entry name" value="DNA/RNA_pol_sf"/>
</dbReference>
<dbReference type="EMBL" id="JBBCAQ010000002">
    <property type="protein sequence ID" value="KAK7605149.1"/>
    <property type="molecule type" value="Genomic_DNA"/>
</dbReference>
<keyword evidence="12" id="KW-1185">Reference proteome</keyword>
<keyword evidence="6" id="KW-0378">Hydrolase</keyword>
<dbReference type="InterPro" id="IPR000477">
    <property type="entry name" value="RT_dom"/>
</dbReference>
<dbReference type="PROSITE" id="PS50878">
    <property type="entry name" value="RT_POL"/>
    <property type="match status" value="1"/>
</dbReference>
<feature type="compositionally biased region" description="Acidic residues" evidence="8">
    <location>
        <begin position="1901"/>
        <end position="1915"/>
    </location>
</feature>
<dbReference type="InterPro" id="IPR041373">
    <property type="entry name" value="RT_RNaseH"/>
</dbReference>
<dbReference type="Pfam" id="PF17917">
    <property type="entry name" value="RT_RNaseH"/>
    <property type="match status" value="1"/>
</dbReference>
<feature type="compositionally biased region" description="Polar residues" evidence="8">
    <location>
        <begin position="261"/>
        <end position="271"/>
    </location>
</feature>
<keyword evidence="4" id="KW-0540">Nuclease</keyword>
<dbReference type="PROSITE" id="PS50994">
    <property type="entry name" value="INTEGRASE"/>
    <property type="match status" value="1"/>
</dbReference>
<dbReference type="Gene3D" id="3.10.20.370">
    <property type="match status" value="1"/>
</dbReference>
<dbReference type="Pfam" id="PF00665">
    <property type="entry name" value="rve"/>
    <property type="match status" value="1"/>
</dbReference>
<evidence type="ECO:0000313" key="12">
    <source>
        <dbReference type="Proteomes" id="UP001367676"/>
    </source>
</evidence>
<feature type="domain" description="Reverse transcriptase" evidence="9">
    <location>
        <begin position="596"/>
        <end position="774"/>
    </location>
</feature>
<dbReference type="InterPro" id="IPR012337">
    <property type="entry name" value="RNaseH-like_sf"/>
</dbReference>
<keyword evidence="5" id="KW-0255">Endonuclease</keyword>
<dbReference type="InterPro" id="IPR050951">
    <property type="entry name" value="Retrovirus_Pol_polyprotein"/>
</dbReference>
<dbReference type="GO" id="GO:0016787">
    <property type="term" value="F:hydrolase activity"/>
    <property type="evidence" value="ECO:0007669"/>
    <property type="project" value="UniProtKB-KW"/>
</dbReference>
<dbReference type="Pfam" id="PF00078">
    <property type="entry name" value="RVT_1"/>
    <property type="match status" value="1"/>
</dbReference>
<comment type="caution">
    <text evidence="11">The sequence shown here is derived from an EMBL/GenBank/DDBJ whole genome shotgun (WGS) entry which is preliminary data.</text>
</comment>
<evidence type="ECO:0000256" key="6">
    <source>
        <dbReference type="ARBA" id="ARBA00022801"/>
    </source>
</evidence>
<keyword evidence="7" id="KW-0695">RNA-directed DNA polymerase</keyword>
<dbReference type="EC" id="2.7.7.49" evidence="1"/>
<dbReference type="GO" id="GO:0004519">
    <property type="term" value="F:endonuclease activity"/>
    <property type="evidence" value="ECO:0007669"/>
    <property type="project" value="UniProtKB-KW"/>
</dbReference>
<evidence type="ECO:0000256" key="4">
    <source>
        <dbReference type="ARBA" id="ARBA00022722"/>
    </source>
</evidence>
<dbReference type="Gene3D" id="3.30.420.10">
    <property type="entry name" value="Ribonuclease H-like superfamily/Ribonuclease H"/>
    <property type="match status" value="1"/>
</dbReference>
<dbReference type="PANTHER" id="PTHR37984:SF5">
    <property type="entry name" value="PROTEIN NYNRIN-LIKE"/>
    <property type="match status" value="1"/>
</dbReference>
<keyword evidence="3" id="KW-0548">Nucleotidyltransferase</keyword>
<dbReference type="Gene3D" id="3.30.70.270">
    <property type="match status" value="2"/>
</dbReference>
<evidence type="ECO:0000256" key="5">
    <source>
        <dbReference type="ARBA" id="ARBA00022759"/>
    </source>
</evidence>
<feature type="region of interest" description="Disordered" evidence="8">
    <location>
        <begin position="261"/>
        <end position="322"/>
    </location>
</feature>
<reference evidence="11 12" key="1">
    <citation type="submission" date="2024-03" db="EMBL/GenBank/DDBJ databases">
        <title>Adaptation during the transition from Ophiocordyceps entomopathogen to insect associate is accompanied by gene loss and intensified selection.</title>
        <authorList>
            <person name="Ward C.M."/>
            <person name="Onetto C.A."/>
            <person name="Borneman A.R."/>
        </authorList>
    </citation>
    <scope>NUCLEOTIDE SEQUENCE [LARGE SCALE GENOMIC DNA]</scope>
    <source>
        <strain evidence="11">AWRI1</strain>
        <tissue evidence="11">Single Adult Female</tissue>
    </source>
</reference>
<feature type="compositionally biased region" description="Polar residues" evidence="8">
    <location>
        <begin position="1812"/>
        <end position="1823"/>
    </location>
</feature>
<name>A0AAN9YB89_9HEMI</name>
<evidence type="ECO:0000256" key="8">
    <source>
        <dbReference type="SAM" id="MobiDB-lite"/>
    </source>
</evidence>
<dbReference type="SUPFAM" id="SSF56672">
    <property type="entry name" value="DNA/RNA polymerases"/>
    <property type="match status" value="1"/>
</dbReference>
<feature type="compositionally biased region" description="Basic and acidic residues" evidence="8">
    <location>
        <begin position="272"/>
        <end position="295"/>
    </location>
</feature>